<organism evidence="4">
    <name type="scientific">Aphanomyces invadans</name>
    <dbReference type="NCBI Taxonomy" id="157072"/>
    <lineage>
        <taxon>Eukaryota</taxon>
        <taxon>Sar</taxon>
        <taxon>Stramenopiles</taxon>
        <taxon>Oomycota</taxon>
        <taxon>Saprolegniomycetes</taxon>
        <taxon>Saprolegniales</taxon>
        <taxon>Verrucalvaceae</taxon>
        <taxon>Aphanomyces</taxon>
    </lineage>
</organism>
<dbReference type="PROSITE" id="PS00455">
    <property type="entry name" value="AMP_BINDING"/>
    <property type="match status" value="1"/>
</dbReference>
<evidence type="ECO:0000259" key="2">
    <source>
        <dbReference type="Pfam" id="PF00501"/>
    </source>
</evidence>
<sequence>MRLLQRLHQANGTLRQPNLDARAQGSCVQTLLCEALSLSHQLPATPGVVAFSAHRDLAYVRNQWAIWMGNHIAVPISTSSALPERLHILKDSGASHVIGHPNLDTTTLPIPSLTFDPSSATPSTDDAVHTHLHDGSAFSNEDAMLLYTSGTTGTPKGVLATQESLYAQVDDVASAWEFSRHDRFVHFLPLHHTHGIVNNLLAPLACGATVDCLAGASAAEIWTKLSDADHPVTVLMAVPSIYMLLLEAFDRMDEASQSKARAGLRQLRVAISGSMACPLPILERWKALTGQPLLERYGMTECGMALGHPLHGNKHMGFVGQPFPSIRARIAQETQELQVQGPTLFKGYWKRDADTKNAWTVDGWFKTGDIAEFDDSKKSYRILGRASVDIIKSAGYKISALEVEHVFLSHPFVVECAVYGTPHDTWGEIVTAVVVLRHPQTRDDMSWVHDFFQGKLAKYKWPRVVHAVESIPKNAMGKVNKKRLPALLDNAKTKPAVRTNNDRL</sequence>
<dbReference type="InterPro" id="IPR045851">
    <property type="entry name" value="AMP-bd_C_sf"/>
</dbReference>
<feature type="domain" description="AMP-dependent synthetase/ligase" evidence="2">
    <location>
        <begin position="47"/>
        <end position="349"/>
    </location>
</feature>
<evidence type="ECO:0008006" key="5">
    <source>
        <dbReference type="Google" id="ProtNLM"/>
    </source>
</evidence>
<dbReference type="EMBL" id="KI914011">
    <property type="protein sequence ID" value="ETV91334.1"/>
    <property type="molecule type" value="Genomic_DNA"/>
</dbReference>
<accession>A0A024TBE5</accession>
<dbReference type="Gene3D" id="3.30.300.30">
    <property type="match status" value="1"/>
</dbReference>
<dbReference type="RefSeq" id="XP_008879961.1">
    <property type="nucleotide sequence ID" value="XM_008881739.1"/>
</dbReference>
<evidence type="ECO:0000259" key="3">
    <source>
        <dbReference type="Pfam" id="PF13193"/>
    </source>
</evidence>
<dbReference type="RefSeq" id="XP_008879963.1">
    <property type="nucleotide sequence ID" value="XM_008881741.1"/>
</dbReference>
<dbReference type="EMBL" id="KI914011">
    <property type="protein sequence ID" value="ETV91333.1"/>
    <property type="molecule type" value="Genomic_DNA"/>
</dbReference>
<dbReference type="OrthoDB" id="2962993at2759"/>
<dbReference type="InterPro" id="IPR025110">
    <property type="entry name" value="AMP-bd_C"/>
</dbReference>
<gene>
    <name evidence="4" type="ORF">H310_14028</name>
</gene>
<dbReference type="GO" id="GO:0031956">
    <property type="term" value="F:medium-chain fatty acid-CoA ligase activity"/>
    <property type="evidence" value="ECO:0007669"/>
    <property type="project" value="TreeGrafter"/>
</dbReference>
<evidence type="ECO:0000256" key="1">
    <source>
        <dbReference type="ARBA" id="ARBA00006432"/>
    </source>
</evidence>
<name>A0A024TBE5_9STRA</name>
<dbReference type="GeneID" id="20091078"/>
<dbReference type="SUPFAM" id="SSF56801">
    <property type="entry name" value="Acetyl-CoA synthetase-like"/>
    <property type="match status" value="1"/>
</dbReference>
<protein>
    <recommendedName>
        <fullName evidence="5">AMP-dependent synthetase/ligase domain-containing protein</fullName>
    </recommendedName>
</protein>
<comment type="similarity">
    <text evidence="1">Belongs to the ATP-dependent AMP-binding enzyme family.</text>
</comment>
<proteinExistence type="inferred from homology"/>
<evidence type="ECO:0000313" key="4">
    <source>
        <dbReference type="EMBL" id="ETV91334.1"/>
    </source>
</evidence>
<reference evidence="4" key="1">
    <citation type="submission" date="2013-12" db="EMBL/GenBank/DDBJ databases">
        <title>The Genome Sequence of Aphanomyces invadans NJM9701.</title>
        <authorList>
            <consortium name="The Broad Institute Genomics Platform"/>
            <person name="Russ C."/>
            <person name="Tyler B."/>
            <person name="van West P."/>
            <person name="Dieguez-Uribeondo J."/>
            <person name="Young S.K."/>
            <person name="Zeng Q."/>
            <person name="Gargeya S."/>
            <person name="Fitzgerald M."/>
            <person name="Abouelleil A."/>
            <person name="Alvarado L."/>
            <person name="Chapman S.B."/>
            <person name="Gainer-Dewar J."/>
            <person name="Goldberg J."/>
            <person name="Griggs A."/>
            <person name="Gujja S."/>
            <person name="Hansen M."/>
            <person name="Howarth C."/>
            <person name="Imamovic A."/>
            <person name="Ireland A."/>
            <person name="Larimer J."/>
            <person name="McCowan C."/>
            <person name="Murphy C."/>
            <person name="Pearson M."/>
            <person name="Poon T.W."/>
            <person name="Priest M."/>
            <person name="Roberts A."/>
            <person name="Saif S."/>
            <person name="Shea T."/>
            <person name="Sykes S."/>
            <person name="Wortman J."/>
            <person name="Nusbaum C."/>
            <person name="Birren B."/>
        </authorList>
    </citation>
    <scope>NUCLEOTIDE SEQUENCE [LARGE SCALE GENOMIC DNA]</scope>
    <source>
        <strain evidence="4">NJM9701</strain>
    </source>
</reference>
<dbReference type="InterPro" id="IPR000873">
    <property type="entry name" value="AMP-dep_synth/lig_dom"/>
</dbReference>
<dbReference type="PANTHER" id="PTHR43201:SF8">
    <property type="entry name" value="ACYL-COA SYNTHETASE FAMILY MEMBER 3"/>
    <property type="match status" value="1"/>
</dbReference>
<dbReference type="InterPro" id="IPR020845">
    <property type="entry name" value="AMP-binding_CS"/>
</dbReference>
<dbReference type="Gene3D" id="3.40.50.12780">
    <property type="entry name" value="N-terminal domain of ligase-like"/>
    <property type="match status" value="1"/>
</dbReference>
<dbReference type="Pfam" id="PF00501">
    <property type="entry name" value="AMP-binding"/>
    <property type="match status" value="1"/>
</dbReference>
<dbReference type="InterPro" id="IPR042099">
    <property type="entry name" value="ANL_N_sf"/>
</dbReference>
<dbReference type="VEuPathDB" id="FungiDB:H310_14028"/>
<dbReference type="eggNOG" id="KOG1176">
    <property type="taxonomic scope" value="Eukaryota"/>
</dbReference>
<dbReference type="PANTHER" id="PTHR43201">
    <property type="entry name" value="ACYL-COA SYNTHETASE"/>
    <property type="match status" value="1"/>
</dbReference>
<dbReference type="AlphaFoldDB" id="A0A024TBE5"/>
<dbReference type="GO" id="GO:0006631">
    <property type="term" value="P:fatty acid metabolic process"/>
    <property type="evidence" value="ECO:0007669"/>
    <property type="project" value="TreeGrafter"/>
</dbReference>
<feature type="domain" description="AMP-binding enzyme C-terminal" evidence="3">
    <location>
        <begin position="402"/>
        <end position="478"/>
    </location>
</feature>
<dbReference type="STRING" id="157072.A0A024TBE5"/>
<dbReference type="Pfam" id="PF13193">
    <property type="entry name" value="AMP-binding_C"/>
    <property type="match status" value="1"/>
</dbReference>